<dbReference type="Pfam" id="PF06972">
    <property type="entry name" value="GIP1_N"/>
    <property type="match status" value="1"/>
</dbReference>
<dbReference type="Gene3D" id="3.30.200.20">
    <property type="entry name" value="Phosphorylase Kinase, domain 1"/>
    <property type="match status" value="1"/>
</dbReference>
<gene>
    <name evidence="2" type="ORF">Cni_G09866</name>
</gene>
<dbReference type="Proteomes" id="UP001327560">
    <property type="component" value="Chromosome 3"/>
</dbReference>
<proteinExistence type="predicted"/>
<dbReference type="GO" id="GO:0051082">
    <property type="term" value="F:unfolded protein binding"/>
    <property type="evidence" value="ECO:0007669"/>
    <property type="project" value="TreeGrafter"/>
</dbReference>
<sequence length="118" mass="13715">MIQNMKEIADHHNDEDVYAMLKECSIDPNETTQKLLLQGGGTSAQRFFKYLLGILLKIKREIFTMKLIKHPNAVQIYELEQDKDILVLEFVDDEEIFDKILNLLMEARSLSKTLLTCI</sequence>
<accession>A0AAQ3K3E7</accession>
<name>A0AAQ3K3E7_9LILI</name>
<dbReference type="AlphaFoldDB" id="A0AAQ3K3E7"/>
<dbReference type="SUPFAM" id="SSF46934">
    <property type="entry name" value="UBA-like"/>
    <property type="match status" value="1"/>
</dbReference>
<dbReference type="InterPro" id="IPR009719">
    <property type="entry name" value="GIP1_N"/>
</dbReference>
<evidence type="ECO:0000259" key="1">
    <source>
        <dbReference type="Pfam" id="PF06972"/>
    </source>
</evidence>
<dbReference type="PANTHER" id="PTHR46775:SF1">
    <property type="entry name" value="FLOCCULATION PROTEIN (DUF1296)"/>
    <property type="match status" value="1"/>
</dbReference>
<dbReference type="SUPFAM" id="SSF56112">
    <property type="entry name" value="Protein kinase-like (PK-like)"/>
    <property type="match status" value="1"/>
</dbReference>
<feature type="domain" description="GBF-interacting protein 1 N-terminal" evidence="1">
    <location>
        <begin position="1"/>
        <end position="38"/>
    </location>
</feature>
<keyword evidence="3" id="KW-1185">Reference proteome</keyword>
<reference evidence="2 3" key="1">
    <citation type="submission" date="2023-10" db="EMBL/GenBank/DDBJ databases">
        <title>Chromosome-scale genome assembly provides insights into flower coloration mechanisms of Canna indica.</title>
        <authorList>
            <person name="Li C."/>
        </authorList>
    </citation>
    <scope>NUCLEOTIDE SEQUENCE [LARGE SCALE GENOMIC DNA]</scope>
    <source>
        <tissue evidence="2">Flower</tissue>
    </source>
</reference>
<evidence type="ECO:0000313" key="2">
    <source>
        <dbReference type="EMBL" id="WOL01152.1"/>
    </source>
</evidence>
<protein>
    <recommendedName>
        <fullName evidence="1">GBF-interacting protein 1 N-terminal domain-containing protein</fullName>
    </recommendedName>
</protein>
<organism evidence="2 3">
    <name type="scientific">Canna indica</name>
    <name type="common">Indian-shot</name>
    <dbReference type="NCBI Taxonomy" id="4628"/>
    <lineage>
        <taxon>Eukaryota</taxon>
        <taxon>Viridiplantae</taxon>
        <taxon>Streptophyta</taxon>
        <taxon>Embryophyta</taxon>
        <taxon>Tracheophyta</taxon>
        <taxon>Spermatophyta</taxon>
        <taxon>Magnoliopsida</taxon>
        <taxon>Liliopsida</taxon>
        <taxon>Zingiberales</taxon>
        <taxon>Cannaceae</taxon>
        <taxon>Canna</taxon>
    </lineage>
</organism>
<dbReference type="PANTHER" id="PTHR46775">
    <property type="entry name" value="FLOCCULATION PROTEIN (DUF1296)"/>
    <property type="match status" value="1"/>
</dbReference>
<dbReference type="InterPro" id="IPR044277">
    <property type="entry name" value="GIP1"/>
</dbReference>
<evidence type="ECO:0000313" key="3">
    <source>
        <dbReference type="Proteomes" id="UP001327560"/>
    </source>
</evidence>
<dbReference type="EMBL" id="CP136892">
    <property type="protein sequence ID" value="WOL01152.1"/>
    <property type="molecule type" value="Genomic_DNA"/>
</dbReference>
<dbReference type="InterPro" id="IPR009060">
    <property type="entry name" value="UBA-like_sf"/>
</dbReference>
<dbReference type="InterPro" id="IPR011009">
    <property type="entry name" value="Kinase-like_dom_sf"/>
</dbReference>